<dbReference type="PANTHER" id="PTHR11620">
    <property type="entry name" value="60S RIBOSOMAL PROTEIN L23A"/>
    <property type="match status" value="1"/>
</dbReference>
<keyword evidence="8" id="KW-1185">Reference proteome</keyword>
<dbReference type="GO" id="GO:0006412">
    <property type="term" value="P:translation"/>
    <property type="evidence" value="ECO:0007669"/>
    <property type="project" value="UniProtKB-UniRule"/>
</dbReference>
<keyword evidence="4 6" id="KW-0689">Ribosomal protein</keyword>
<evidence type="ECO:0000313" key="7">
    <source>
        <dbReference type="EMBL" id="MBK1645134.1"/>
    </source>
</evidence>
<protein>
    <recommendedName>
        <fullName evidence="6">Large ribosomal subunit protein uL23</fullName>
    </recommendedName>
</protein>
<gene>
    <name evidence="6" type="primary">rplW</name>
    <name evidence="7" type="ORF">CKO25_10820</name>
</gene>
<comment type="similarity">
    <text evidence="1 6">Belongs to the universal ribosomal protein uL23 family.</text>
</comment>
<dbReference type="SUPFAM" id="SSF54189">
    <property type="entry name" value="Ribosomal proteins S24e, L23 and L15e"/>
    <property type="match status" value="1"/>
</dbReference>
<dbReference type="AlphaFoldDB" id="A0A9X0WI30"/>
<dbReference type="NCBIfam" id="NF004359">
    <property type="entry name" value="PRK05738.1-3"/>
    <property type="match status" value="1"/>
</dbReference>
<accession>A0A9X0WI30</accession>
<keyword evidence="3 6" id="KW-0694">RNA-binding</keyword>
<comment type="caution">
    <text evidence="7">The sequence shown here is derived from an EMBL/GenBank/DDBJ whole genome shotgun (WGS) entry which is preliminary data.</text>
</comment>
<evidence type="ECO:0000256" key="6">
    <source>
        <dbReference type="HAMAP-Rule" id="MF_01369"/>
    </source>
</evidence>
<keyword evidence="5 6" id="KW-0687">Ribonucleoprotein</keyword>
<dbReference type="InterPro" id="IPR013025">
    <property type="entry name" value="Ribosomal_uL23-like"/>
</dbReference>
<dbReference type="InterPro" id="IPR012677">
    <property type="entry name" value="Nucleotide-bd_a/b_plait_sf"/>
</dbReference>
<dbReference type="GO" id="GO:0003735">
    <property type="term" value="F:structural constituent of ribosome"/>
    <property type="evidence" value="ECO:0007669"/>
    <property type="project" value="InterPro"/>
</dbReference>
<dbReference type="Pfam" id="PF00276">
    <property type="entry name" value="Ribosomal_L23"/>
    <property type="match status" value="1"/>
</dbReference>
<evidence type="ECO:0000256" key="3">
    <source>
        <dbReference type="ARBA" id="ARBA00022884"/>
    </source>
</evidence>
<dbReference type="GO" id="GO:0019843">
    <property type="term" value="F:rRNA binding"/>
    <property type="evidence" value="ECO:0007669"/>
    <property type="project" value="UniProtKB-UniRule"/>
</dbReference>
<dbReference type="InterPro" id="IPR012678">
    <property type="entry name" value="Ribosomal_uL23/eL15/eS24_sf"/>
</dbReference>
<dbReference type="Proteomes" id="UP001138802">
    <property type="component" value="Unassembled WGS sequence"/>
</dbReference>
<dbReference type="GO" id="GO:1990904">
    <property type="term" value="C:ribonucleoprotein complex"/>
    <property type="evidence" value="ECO:0007669"/>
    <property type="project" value="UniProtKB-KW"/>
</dbReference>
<dbReference type="Gene3D" id="3.30.70.330">
    <property type="match status" value="1"/>
</dbReference>
<reference evidence="7 8" key="1">
    <citation type="journal article" date="2020" name="Microorganisms">
        <title>Osmotic Adaptation and Compatible Solute Biosynthesis of Phototrophic Bacteria as Revealed from Genome Analyses.</title>
        <authorList>
            <person name="Imhoff J.F."/>
            <person name="Rahn T."/>
            <person name="Kunzel S."/>
            <person name="Keller A."/>
            <person name="Neulinger S.C."/>
        </authorList>
    </citation>
    <scope>NUCLEOTIDE SEQUENCE [LARGE SCALE GENOMIC DNA]</scope>
    <source>
        <strain evidence="7 8">DSM 21303</strain>
    </source>
</reference>
<name>A0A9X0WI30_9GAMM</name>
<dbReference type="NCBIfam" id="NF004363">
    <property type="entry name" value="PRK05738.2-4"/>
    <property type="match status" value="1"/>
</dbReference>
<dbReference type="EMBL" id="NRSD01000010">
    <property type="protein sequence ID" value="MBK1645134.1"/>
    <property type="molecule type" value="Genomic_DNA"/>
</dbReference>
<dbReference type="FunFam" id="3.30.70.330:FF:000001">
    <property type="entry name" value="50S ribosomal protein L23"/>
    <property type="match status" value="1"/>
</dbReference>
<dbReference type="HAMAP" id="MF_01369_B">
    <property type="entry name" value="Ribosomal_uL23_B"/>
    <property type="match status" value="1"/>
</dbReference>
<keyword evidence="2 6" id="KW-0699">rRNA-binding</keyword>
<sequence>MNEERLMKVLLAPLISEKTSRAAAQAGQYGFRVATDANKHEIASAVELLFNVKVSGVQVLNVKGKKKRHGQRLGKRNDWRKAYVRLADGQDIDFGGGA</sequence>
<evidence type="ECO:0000313" key="8">
    <source>
        <dbReference type="Proteomes" id="UP001138802"/>
    </source>
</evidence>
<proteinExistence type="inferred from homology"/>
<evidence type="ECO:0000256" key="2">
    <source>
        <dbReference type="ARBA" id="ARBA00022730"/>
    </source>
</evidence>
<evidence type="ECO:0000256" key="4">
    <source>
        <dbReference type="ARBA" id="ARBA00022980"/>
    </source>
</evidence>
<dbReference type="GO" id="GO:0005840">
    <property type="term" value="C:ribosome"/>
    <property type="evidence" value="ECO:0007669"/>
    <property type="project" value="UniProtKB-KW"/>
</dbReference>
<organism evidence="7 8">
    <name type="scientific">Thiocapsa imhoffii</name>
    <dbReference type="NCBI Taxonomy" id="382777"/>
    <lineage>
        <taxon>Bacteria</taxon>
        <taxon>Pseudomonadati</taxon>
        <taxon>Pseudomonadota</taxon>
        <taxon>Gammaproteobacteria</taxon>
        <taxon>Chromatiales</taxon>
        <taxon>Chromatiaceae</taxon>
        <taxon>Thiocapsa</taxon>
    </lineage>
</organism>
<evidence type="ECO:0000256" key="5">
    <source>
        <dbReference type="ARBA" id="ARBA00023274"/>
    </source>
</evidence>
<comment type="subunit">
    <text evidence="6">Part of the 50S ribosomal subunit. Contacts protein L29, and trigger factor when it is bound to the ribosome.</text>
</comment>
<dbReference type="RefSeq" id="WP_200387945.1">
    <property type="nucleotide sequence ID" value="NZ_NRSD01000010.1"/>
</dbReference>
<comment type="function">
    <text evidence="6">One of the early assembly proteins it binds 23S rRNA. One of the proteins that surrounds the polypeptide exit tunnel on the outside of the ribosome. Forms the main docking site for trigger factor binding to the ribosome.</text>
</comment>
<evidence type="ECO:0000256" key="1">
    <source>
        <dbReference type="ARBA" id="ARBA00006700"/>
    </source>
</evidence>